<dbReference type="GO" id="GO:0004222">
    <property type="term" value="F:metalloendopeptidase activity"/>
    <property type="evidence" value="ECO:0007669"/>
    <property type="project" value="InterPro"/>
</dbReference>
<dbReference type="InterPro" id="IPR024079">
    <property type="entry name" value="MetalloPept_cat_dom_sf"/>
</dbReference>
<name>A0A9J6E2G4_RHIMP</name>
<accession>A0A9J6E2G4</accession>
<evidence type="ECO:0000313" key="12">
    <source>
        <dbReference type="EMBL" id="KAH8028508.1"/>
    </source>
</evidence>
<feature type="domain" description="Peptidase M13 C-terminal" evidence="10">
    <location>
        <begin position="779"/>
        <end position="972"/>
    </location>
</feature>
<dbReference type="VEuPathDB" id="VectorBase:LOC119168234"/>
<keyword evidence="6" id="KW-0862">Zinc</keyword>
<dbReference type="InterPro" id="IPR018497">
    <property type="entry name" value="Peptidase_M13_C"/>
</dbReference>
<dbReference type="CDD" id="cd08662">
    <property type="entry name" value="M13"/>
    <property type="match status" value="1"/>
</dbReference>
<dbReference type="InterPro" id="IPR042089">
    <property type="entry name" value="Peptidase_M13_dom_2"/>
</dbReference>
<dbReference type="Pfam" id="PF01431">
    <property type="entry name" value="Peptidase_M13"/>
    <property type="match status" value="1"/>
</dbReference>
<protein>
    <recommendedName>
        <fullName evidence="14">M13 family peptidase</fullName>
    </recommendedName>
</protein>
<comment type="similarity">
    <text evidence="2">Belongs to the peptidase M13 family.</text>
</comment>
<feature type="transmembrane region" description="Helical" evidence="9">
    <location>
        <begin position="293"/>
        <end position="313"/>
    </location>
</feature>
<evidence type="ECO:0000256" key="4">
    <source>
        <dbReference type="ARBA" id="ARBA00022723"/>
    </source>
</evidence>
<evidence type="ECO:0000256" key="3">
    <source>
        <dbReference type="ARBA" id="ARBA00022670"/>
    </source>
</evidence>
<organism evidence="12 13">
    <name type="scientific">Rhipicephalus microplus</name>
    <name type="common">Cattle tick</name>
    <name type="synonym">Boophilus microplus</name>
    <dbReference type="NCBI Taxonomy" id="6941"/>
    <lineage>
        <taxon>Eukaryota</taxon>
        <taxon>Metazoa</taxon>
        <taxon>Ecdysozoa</taxon>
        <taxon>Arthropoda</taxon>
        <taxon>Chelicerata</taxon>
        <taxon>Arachnida</taxon>
        <taxon>Acari</taxon>
        <taxon>Parasitiformes</taxon>
        <taxon>Ixodida</taxon>
        <taxon>Ixodoidea</taxon>
        <taxon>Ixodidae</taxon>
        <taxon>Rhipicephalinae</taxon>
        <taxon>Rhipicephalus</taxon>
        <taxon>Boophilus</taxon>
    </lineage>
</organism>
<dbReference type="Pfam" id="PF05649">
    <property type="entry name" value="Peptidase_M13_N"/>
    <property type="match status" value="1"/>
</dbReference>
<dbReference type="PANTHER" id="PTHR11733">
    <property type="entry name" value="ZINC METALLOPROTEASE FAMILY M13 NEPRILYSIN-RELATED"/>
    <property type="match status" value="1"/>
</dbReference>
<evidence type="ECO:0008006" key="14">
    <source>
        <dbReference type="Google" id="ProtNLM"/>
    </source>
</evidence>
<feature type="compositionally biased region" description="Basic and acidic residues" evidence="8">
    <location>
        <begin position="254"/>
        <end position="267"/>
    </location>
</feature>
<evidence type="ECO:0000256" key="9">
    <source>
        <dbReference type="SAM" id="Phobius"/>
    </source>
</evidence>
<feature type="region of interest" description="Disordered" evidence="8">
    <location>
        <begin position="104"/>
        <end position="137"/>
    </location>
</feature>
<keyword evidence="4" id="KW-0479">Metal-binding</keyword>
<keyword evidence="5" id="KW-0378">Hydrolase</keyword>
<feature type="compositionally biased region" description="Polar residues" evidence="8">
    <location>
        <begin position="202"/>
        <end position="220"/>
    </location>
</feature>
<keyword evidence="3" id="KW-0645">Protease</keyword>
<dbReference type="PROSITE" id="PS51885">
    <property type="entry name" value="NEPRILYSIN"/>
    <property type="match status" value="1"/>
</dbReference>
<dbReference type="PRINTS" id="PR00786">
    <property type="entry name" value="NEPRILYSIN"/>
</dbReference>
<evidence type="ECO:0000256" key="8">
    <source>
        <dbReference type="SAM" id="MobiDB-lite"/>
    </source>
</evidence>
<proteinExistence type="inferred from homology"/>
<feature type="region of interest" description="Disordered" evidence="8">
    <location>
        <begin position="171"/>
        <end position="228"/>
    </location>
</feature>
<keyword evidence="9" id="KW-0812">Transmembrane</keyword>
<evidence type="ECO:0000259" key="11">
    <source>
        <dbReference type="Pfam" id="PF05649"/>
    </source>
</evidence>
<dbReference type="Proteomes" id="UP000821866">
    <property type="component" value="Chromosome 4"/>
</dbReference>
<feature type="domain" description="Peptidase M13 N-terminal" evidence="11">
    <location>
        <begin position="343"/>
        <end position="711"/>
    </location>
</feature>
<evidence type="ECO:0000313" key="13">
    <source>
        <dbReference type="Proteomes" id="UP000821866"/>
    </source>
</evidence>
<feature type="compositionally biased region" description="Polar residues" evidence="8">
    <location>
        <begin position="128"/>
        <end position="137"/>
    </location>
</feature>
<reference evidence="12" key="2">
    <citation type="submission" date="2021-09" db="EMBL/GenBank/DDBJ databases">
        <authorList>
            <person name="Jia N."/>
            <person name="Wang J."/>
            <person name="Shi W."/>
            <person name="Du L."/>
            <person name="Sun Y."/>
            <person name="Zhan W."/>
            <person name="Jiang J."/>
            <person name="Wang Q."/>
            <person name="Zhang B."/>
            <person name="Ji P."/>
            <person name="Sakyi L.B."/>
            <person name="Cui X."/>
            <person name="Yuan T."/>
            <person name="Jiang B."/>
            <person name="Yang W."/>
            <person name="Lam T.T.-Y."/>
            <person name="Chang Q."/>
            <person name="Ding S."/>
            <person name="Wang X."/>
            <person name="Zhu J."/>
            <person name="Ruan X."/>
            <person name="Zhao L."/>
            <person name="Wei J."/>
            <person name="Que T."/>
            <person name="Du C."/>
            <person name="Cheng J."/>
            <person name="Dai P."/>
            <person name="Han X."/>
            <person name="Huang E."/>
            <person name="Gao Y."/>
            <person name="Liu J."/>
            <person name="Shao H."/>
            <person name="Ye R."/>
            <person name="Li L."/>
            <person name="Wei W."/>
            <person name="Wang X."/>
            <person name="Wang C."/>
            <person name="Huo Q."/>
            <person name="Li W."/>
            <person name="Guo W."/>
            <person name="Chen H."/>
            <person name="Chen S."/>
            <person name="Zhou L."/>
            <person name="Zhou L."/>
            <person name="Ni X."/>
            <person name="Tian J."/>
            <person name="Zhou Y."/>
            <person name="Sheng Y."/>
            <person name="Liu T."/>
            <person name="Pan Y."/>
            <person name="Xia L."/>
            <person name="Li J."/>
            <person name="Zhao F."/>
            <person name="Cao W."/>
        </authorList>
    </citation>
    <scope>NUCLEOTIDE SEQUENCE</scope>
    <source>
        <strain evidence="12">Rmic-2018</strain>
        <tissue evidence="12">Larvae</tissue>
    </source>
</reference>
<keyword evidence="9" id="KW-0472">Membrane</keyword>
<dbReference type="AlphaFoldDB" id="A0A9J6E2G4"/>
<dbReference type="InterPro" id="IPR008753">
    <property type="entry name" value="Peptidase_M13_N"/>
</dbReference>
<evidence type="ECO:0000256" key="7">
    <source>
        <dbReference type="ARBA" id="ARBA00023049"/>
    </source>
</evidence>
<dbReference type="PANTHER" id="PTHR11733:SF241">
    <property type="entry name" value="GH26575P-RELATED"/>
    <property type="match status" value="1"/>
</dbReference>
<dbReference type="InterPro" id="IPR000718">
    <property type="entry name" value="Peptidase_M13"/>
</dbReference>
<feature type="region of interest" description="Disordered" evidence="8">
    <location>
        <begin position="247"/>
        <end position="274"/>
    </location>
</feature>
<keyword evidence="7" id="KW-0482">Metalloprotease</keyword>
<gene>
    <name evidence="12" type="ORF">HPB51_017603</name>
</gene>
<dbReference type="Gene3D" id="3.40.390.10">
    <property type="entry name" value="Collagenase (Catalytic Domain)"/>
    <property type="match status" value="1"/>
</dbReference>
<dbReference type="EMBL" id="JABSTU010000006">
    <property type="protein sequence ID" value="KAH8028508.1"/>
    <property type="molecule type" value="Genomic_DNA"/>
</dbReference>
<dbReference type="GO" id="GO:0005886">
    <property type="term" value="C:plasma membrane"/>
    <property type="evidence" value="ECO:0007669"/>
    <property type="project" value="TreeGrafter"/>
</dbReference>
<sequence>MRGRTRVALDRRRRRRRAYLGSVGQPASSLLNPCYLHQDPMGDIGEGSASPRGFTPRVRSLQLPGPSPLDSPESASHPVAVRGRRASSELVRASTVKRRYLVSDPREVTDRTSTPAPLLEENRRLDSPSVTSPSAKSPIQFELSKQWVPPLPLKMQSLPVTGKTVPLGASTTVPGHHRGKATSIQPVGDSLPRKGAGERAGNTFSPSNTTRQSKQSQSLHPKTFPSPLLTNEGVVRAHYEGHRGHFGMAGQPYDDSRRSALHPETRSRQGTMPQLGRRLSEIESIWRSRAYRLNMAAAVVVYCALIFAIGVIADRGFPYCEHPTKCFDLARELEASMDTSVDPCSDMYGHVCGRWSDQYPGKRHQFALLNERLRFVLLRAAERSRDPTNAADKAGLALSSCMRVWSSGDVDKAVYIGDVLKRRGLTWPATTNVEVRDVFRQLVAFTLKDALSVFFALKVMTYLKAEDRYTFELRYPQLMMEPILDPDELQTCIKTYNRSVDVAGITMQIINLELDFAASMAVNSAYDYSPKYHKFADIDAMYNSSFVTSARWVDAINEHLPNDAAIDSDKLFLLYDKFALSAVVDILSAYSDRTMNLQNFIGWKIIRYLSYGASSKLSTCDKHGEYRSWSFTFPVALKRCITYVSEVVPYGLLQLQLMGVLEGSAITYARNMTDDVRRAIEVSYNFSWLDEQSAAGAVRRLRSIRAVVGGPSGLLSPAAIDVHYTHVPGIYGGNFVNWLVDSYRAVAERKVRLVYPPDNPEHRSPSREDWDLKEITTSAFYLPTYHLIYVPGALLMPPFLSASAPDSFNYGALGKVVGHELTHAFDPKYIDVNYAREPDVFYTPQFKEKFTEKIDCLILQTNAMLQDSSVGERTITESFADNSGTELAYLTYWALAETRRKQGVAGLTADQSFFAATCFFLCGAEGEKQLENSVYLSLKVRCNQPLINTEQFAEAFSCALGTPMRPQKRCDIHTPTMALQKR</sequence>
<dbReference type="GO" id="GO:0046872">
    <property type="term" value="F:metal ion binding"/>
    <property type="evidence" value="ECO:0007669"/>
    <property type="project" value="UniProtKB-KW"/>
</dbReference>
<keyword evidence="13" id="KW-1185">Reference proteome</keyword>
<reference evidence="12" key="1">
    <citation type="journal article" date="2020" name="Cell">
        <title>Large-Scale Comparative Analyses of Tick Genomes Elucidate Their Genetic Diversity and Vector Capacities.</title>
        <authorList>
            <consortium name="Tick Genome and Microbiome Consortium (TIGMIC)"/>
            <person name="Jia N."/>
            <person name="Wang J."/>
            <person name="Shi W."/>
            <person name="Du L."/>
            <person name="Sun Y."/>
            <person name="Zhan W."/>
            <person name="Jiang J.F."/>
            <person name="Wang Q."/>
            <person name="Zhang B."/>
            <person name="Ji P."/>
            <person name="Bell-Sakyi L."/>
            <person name="Cui X.M."/>
            <person name="Yuan T.T."/>
            <person name="Jiang B.G."/>
            <person name="Yang W.F."/>
            <person name="Lam T.T."/>
            <person name="Chang Q.C."/>
            <person name="Ding S.J."/>
            <person name="Wang X.J."/>
            <person name="Zhu J.G."/>
            <person name="Ruan X.D."/>
            <person name="Zhao L."/>
            <person name="Wei J.T."/>
            <person name="Ye R.Z."/>
            <person name="Que T.C."/>
            <person name="Du C.H."/>
            <person name="Zhou Y.H."/>
            <person name="Cheng J.X."/>
            <person name="Dai P.F."/>
            <person name="Guo W.B."/>
            <person name="Han X.H."/>
            <person name="Huang E.J."/>
            <person name="Li L.F."/>
            <person name="Wei W."/>
            <person name="Gao Y.C."/>
            <person name="Liu J.Z."/>
            <person name="Shao H.Z."/>
            <person name="Wang X."/>
            <person name="Wang C.C."/>
            <person name="Yang T.C."/>
            <person name="Huo Q.B."/>
            <person name="Li W."/>
            <person name="Chen H.Y."/>
            <person name="Chen S.E."/>
            <person name="Zhou L.G."/>
            <person name="Ni X.B."/>
            <person name="Tian J.H."/>
            <person name="Sheng Y."/>
            <person name="Liu T."/>
            <person name="Pan Y.S."/>
            <person name="Xia L.Y."/>
            <person name="Li J."/>
            <person name="Zhao F."/>
            <person name="Cao W.C."/>
        </authorList>
    </citation>
    <scope>NUCLEOTIDE SEQUENCE</scope>
    <source>
        <strain evidence="12">Rmic-2018</strain>
    </source>
</reference>
<dbReference type="SUPFAM" id="SSF55486">
    <property type="entry name" value="Metalloproteases ('zincins'), catalytic domain"/>
    <property type="match status" value="1"/>
</dbReference>
<dbReference type="GO" id="GO:0016485">
    <property type="term" value="P:protein processing"/>
    <property type="evidence" value="ECO:0007669"/>
    <property type="project" value="TreeGrafter"/>
</dbReference>
<feature type="region of interest" description="Disordered" evidence="8">
    <location>
        <begin position="41"/>
        <end position="87"/>
    </location>
</feature>
<keyword evidence="9" id="KW-1133">Transmembrane helix</keyword>
<evidence type="ECO:0000256" key="5">
    <source>
        <dbReference type="ARBA" id="ARBA00022801"/>
    </source>
</evidence>
<evidence type="ECO:0000256" key="2">
    <source>
        <dbReference type="ARBA" id="ARBA00007357"/>
    </source>
</evidence>
<dbReference type="Gene3D" id="1.10.1380.10">
    <property type="entry name" value="Neutral endopeptidase , domain2"/>
    <property type="match status" value="1"/>
</dbReference>
<comment type="caution">
    <text evidence="12">The sequence shown here is derived from an EMBL/GenBank/DDBJ whole genome shotgun (WGS) entry which is preliminary data.</text>
</comment>
<evidence type="ECO:0000256" key="1">
    <source>
        <dbReference type="ARBA" id="ARBA00001947"/>
    </source>
</evidence>
<evidence type="ECO:0000256" key="6">
    <source>
        <dbReference type="ARBA" id="ARBA00022833"/>
    </source>
</evidence>
<comment type="cofactor">
    <cofactor evidence="1">
        <name>Zn(2+)</name>
        <dbReference type="ChEBI" id="CHEBI:29105"/>
    </cofactor>
</comment>
<evidence type="ECO:0000259" key="10">
    <source>
        <dbReference type="Pfam" id="PF01431"/>
    </source>
</evidence>